<proteinExistence type="predicted"/>
<protein>
    <submittedName>
        <fullName evidence="1">Uncharacterized protein</fullName>
    </submittedName>
</protein>
<keyword evidence="2" id="KW-1185">Reference proteome</keyword>
<dbReference type="Proteomes" id="UP001241377">
    <property type="component" value="Unassembled WGS sequence"/>
</dbReference>
<gene>
    <name evidence="1" type="ORF">QFC19_008052</name>
</gene>
<evidence type="ECO:0000313" key="1">
    <source>
        <dbReference type="EMBL" id="KAJ9094200.1"/>
    </source>
</evidence>
<dbReference type="EMBL" id="JASBWR010000114">
    <property type="protein sequence ID" value="KAJ9094200.1"/>
    <property type="molecule type" value="Genomic_DNA"/>
</dbReference>
<sequence length="414" mass="45429">MEAVVPMTSGVFPDADPGLQDPVEYMHETPPDRAGDKTTAMEDSIASFADTQNKADGVPDIEPVQSAVDQGASSHTADKENHMDANEPVEKTCPCAAEQEDEIMVECEGCATWFHMPCAGYLEEEDLPDKYYCIICKMKTAGHFSKAKMDEAQSYLPSLTLERRALKKIYKKKKFENTNNMMREIGCDANDFRNLLERLLGSGLLKTEVTQVIRKVNQNASRKFNVTTYHAQVGAQDRKRYGDYFKPGGAIELKAVGITASTQESKRMASPSAKAEGGKENVARQTRETRSTMHKTLPFAKGPVRAEKGRPIAKESRPEAGKNTPPRTELARPTIPLPKSKPREKPANHLTGETRAGGKGLFRTAASVLVQPLAEGEDREQSEADVISKAAEECDGQPRPNKASAPEEDVDMGV</sequence>
<evidence type="ECO:0000313" key="2">
    <source>
        <dbReference type="Proteomes" id="UP001241377"/>
    </source>
</evidence>
<organism evidence="1 2">
    <name type="scientific">Naganishia cerealis</name>
    <dbReference type="NCBI Taxonomy" id="610337"/>
    <lineage>
        <taxon>Eukaryota</taxon>
        <taxon>Fungi</taxon>
        <taxon>Dikarya</taxon>
        <taxon>Basidiomycota</taxon>
        <taxon>Agaricomycotina</taxon>
        <taxon>Tremellomycetes</taxon>
        <taxon>Filobasidiales</taxon>
        <taxon>Filobasidiaceae</taxon>
        <taxon>Naganishia</taxon>
    </lineage>
</organism>
<comment type="caution">
    <text evidence="1">The sequence shown here is derived from an EMBL/GenBank/DDBJ whole genome shotgun (WGS) entry which is preliminary data.</text>
</comment>
<accession>A0ACC2V5L3</accession>
<reference evidence="1" key="1">
    <citation type="submission" date="2023-04" db="EMBL/GenBank/DDBJ databases">
        <title>Draft Genome sequencing of Naganishia species isolated from polar environments using Oxford Nanopore Technology.</title>
        <authorList>
            <person name="Leo P."/>
            <person name="Venkateswaran K."/>
        </authorList>
    </citation>
    <scope>NUCLEOTIDE SEQUENCE</scope>
    <source>
        <strain evidence="1">MNA-CCFEE 5261</strain>
    </source>
</reference>
<name>A0ACC2V5L3_9TREE</name>